<dbReference type="InterPro" id="IPR035296">
    <property type="entry name" value="Mfa1/2"/>
</dbReference>
<protein>
    <submittedName>
        <fullName evidence="1">LAFE_0G12332g1_1</fullName>
    </submittedName>
</protein>
<dbReference type="OrthoDB" id="4028313at2759"/>
<gene>
    <name evidence="1" type="ORF">LAFE_0G12332G</name>
</gene>
<dbReference type="GO" id="GO:0000750">
    <property type="term" value="P:pheromone-dependent signal transduction involved in conjugation with cellular fusion"/>
    <property type="evidence" value="ECO:0007669"/>
    <property type="project" value="InterPro"/>
</dbReference>
<dbReference type="GO" id="GO:0000772">
    <property type="term" value="F:mating pheromone activity"/>
    <property type="evidence" value="ECO:0007669"/>
    <property type="project" value="InterPro"/>
</dbReference>
<organism evidence="1 2">
    <name type="scientific">Lachancea fermentati</name>
    <name type="common">Zygosaccharomyces fermentati</name>
    <dbReference type="NCBI Taxonomy" id="4955"/>
    <lineage>
        <taxon>Eukaryota</taxon>
        <taxon>Fungi</taxon>
        <taxon>Dikarya</taxon>
        <taxon>Ascomycota</taxon>
        <taxon>Saccharomycotina</taxon>
        <taxon>Saccharomycetes</taxon>
        <taxon>Saccharomycetales</taxon>
        <taxon>Saccharomycetaceae</taxon>
        <taxon>Lachancea</taxon>
    </lineage>
</organism>
<keyword evidence="2" id="KW-1185">Reference proteome</keyword>
<reference evidence="1 2" key="1">
    <citation type="submission" date="2016-03" db="EMBL/GenBank/DDBJ databases">
        <authorList>
            <person name="Devillers H."/>
        </authorList>
    </citation>
    <scope>NUCLEOTIDE SEQUENCE [LARGE SCALE GENOMIC DNA]</scope>
    <source>
        <strain evidence="1">CBS 6772</strain>
    </source>
</reference>
<evidence type="ECO:0000313" key="1">
    <source>
        <dbReference type="EMBL" id="SCW03522.1"/>
    </source>
</evidence>
<dbReference type="Proteomes" id="UP000190831">
    <property type="component" value="Chromosome G"/>
</dbReference>
<accession>A0A1G4MIE6</accession>
<dbReference type="EMBL" id="LT598486">
    <property type="protein sequence ID" value="SCW03522.1"/>
    <property type="molecule type" value="Genomic_DNA"/>
</dbReference>
<proteinExistence type="predicted"/>
<sequence length="33" mass="3800">MKPSTQATQKDTTENKDNWIVHGFAWDPHCIIS</sequence>
<name>A0A1G4MIE6_LACFM</name>
<dbReference type="Pfam" id="PF17317">
    <property type="entry name" value="MFA1_2"/>
    <property type="match status" value="1"/>
</dbReference>
<evidence type="ECO:0000313" key="2">
    <source>
        <dbReference type="Proteomes" id="UP000190831"/>
    </source>
</evidence>
<dbReference type="AlphaFoldDB" id="A0A1G4MIE6"/>